<comment type="caution">
    <text evidence="1">The sequence shown here is derived from an EMBL/GenBank/DDBJ whole genome shotgun (WGS) entry which is preliminary data.</text>
</comment>
<reference evidence="1 2" key="1">
    <citation type="submission" date="2023-05" db="EMBL/GenBank/DDBJ databases">
        <title>B98-5 Cell Line De Novo Hybrid Assembly: An Optical Mapping Approach.</title>
        <authorList>
            <person name="Kananen K."/>
            <person name="Auerbach J.A."/>
            <person name="Kautto E."/>
            <person name="Blachly J.S."/>
        </authorList>
    </citation>
    <scope>NUCLEOTIDE SEQUENCE [LARGE SCALE GENOMIC DNA]</scope>
    <source>
        <strain evidence="1">B95-8</strain>
        <tissue evidence="1">Cell line</tissue>
    </source>
</reference>
<evidence type="ECO:0000313" key="2">
    <source>
        <dbReference type="Proteomes" id="UP001266305"/>
    </source>
</evidence>
<name>A0ABQ9W1G1_SAGOE</name>
<sequence>AVELTPDPDSELSQHTLAHTRLHASHLFMWLETLRAGAMWLIPVSLTPALIQLGPSDVCY</sequence>
<dbReference type="Proteomes" id="UP001266305">
    <property type="component" value="Unassembled WGS sequence"/>
</dbReference>
<accession>A0ABQ9W1G1</accession>
<feature type="non-terminal residue" evidence="1">
    <location>
        <position position="1"/>
    </location>
</feature>
<gene>
    <name evidence="1" type="ORF">P7K49_006095</name>
</gene>
<protein>
    <submittedName>
        <fullName evidence="1">Uncharacterized protein</fullName>
    </submittedName>
</protein>
<dbReference type="EMBL" id="JASSZA010000003">
    <property type="protein sequence ID" value="KAK2115469.1"/>
    <property type="molecule type" value="Genomic_DNA"/>
</dbReference>
<organism evidence="1 2">
    <name type="scientific">Saguinus oedipus</name>
    <name type="common">Cotton-top tamarin</name>
    <name type="synonym">Oedipomidas oedipus</name>
    <dbReference type="NCBI Taxonomy" id="9490"/>
    <lineage>
        <taxon>Eukaryota</taxon>
        <taxon>Metazoa</taxon>
        <taxon>Chordata</taxon>
        <taxon>Craniata</taxon>
        <taxon>Vertebrata</taxon>
        <taxon>Euteleostomi</taxon>
        <taxon>Mammalia</taxon>
        <taxon>Eutheria</taxon>
        <taxon>Euarchontoglires</taxon>
        <taxon>Primates</taxon>
        <taxon>Haplorrhini</taxon>
        <taxon>Platyrrhini</taxon>
        <taxon>Cebidae</taxon>
        <taxon>Callitrichinae</taxon>
        <taxon>Saguinus</taxon>
    </lineage>
</organism>
<keyword evidence="2" id="KW-1185">Reference proteome</keyword>
<evidence type="ECO:0000313" key="1">
    <source>
        <dbReference type="EMBL" id="KAK2115469.1"/>
    </source>
</evidence>
<proteinExistence type="predicted"/>